<evidence type="ECO:0008006" key="9">
    <source>
        <dbReference type="Google" id="ProtNLM"/>
    </source>
</evidence>
<evidence type="ECO:0000256" key="3">
    <source>
        <dbReference type="ARBA" id="ARBA00022692"/>
    </source>
</evidence>
<dbReference type="Pfam" id="PF03706">
    <property type="entry name" value="LPG_synthase_TM"/>
    <property type="match status" value="1"/>
</dbReference>
<dbReference type="EMBL" id="FWEU01000004">
    <property type="protein sequence ID" value="SLM25539.1"/>
    <property type="molecule type" value="Genomic_DNA"/>
</dbReference>
<feature type="transmembrane region" description="Helical" evidence="6">
    <location>
        <begin position="18"/>
        <end position="37"/>
    </location>
</feature>
<keyword evidence="2" id="KW-1003">Cell membrane</keyword>
<keyword evidence="5 6" id="KW-0472">Membrane</keyword>
<evidence type="ECO:0000256" key="2">
    <source>
        <dbReference type="ARBA" id="ARBA00022475"/>
    </source>
</evidence>
<sequence length="327" mass="34777">MSKSASPAPASPDRRGRAARWVIIIAAVYIAVLYYIDRDRNILSRLADMAAPLAACAMLVLLSYLLRYLRWRSILCAQGFLLPQWGQGLLAYLAGFAFTASPGKAGELLRIRYFGWLNVPARTTLTTFIFERAIDLLVITLLAIGAATLVPVFGLLTVIILLVLFALVAFAWWPPLSRTSRRVIDLVPGRPLRRLGHFLADGAGALGPLMHPGLLASGSGWGVGAWGLTAIAFAWLCHASGIDLPWPLALGIYPLAMLVGALSFVPGGVGTTEASIVMMLNACGVDTDAALAIAIGIRLVSLWLAVLVGVLAMIALESAGSSPRQGH</sequence>
<comment type="subcellular location">
    <subcellularLocation>
        <location evidence="1">Cell membrane</location>
        <topology evidence="1">Multi-pass membrane protein</topology>
    </subcellularLocation>
</comment>
<evidence type="ECO:0000256" key="4">
    <source>
        <dbReference type="ARBA" id="ARBA00022989"/>
    </source>
</evidence>
<feature type="transmembrane region" description="Helical" evidence="6">
    <location>
        <begin position="89"/>
        <end position="109"/>
    </location>
</feature>
<dbReference type="Proteomes" id="UP000191133">
    <property type="component" value="Unassembled WGS sequence"/>
</dbReference>
<dbReference type="PANTHER" id="PTHR39087:SF2">
    <property type="entry name" value="UPF0104 MEMBRANE PROTEIN MJ1595"/>
    <property type="match status" value="1"/>
</dbReference>
<feature type="transmembrane region" description="Helical" evidence="6">
    <location>
        <begin position="49"/>
        <end position="69"/>
    </location>
</feature>
<evidence type="ECO:0000256" key="5">
    <source>
        <dbReference type="ARBA" id="ARBA00023136"/>
    </source>
</evidence>
<feature type="transmembrane region" description="Helical" evidence="6">
    <location>
        <begin position="250"/>
        <end position="269"/>
    </location>
</feature>
<feature type="transmembrane region" description="Helical" evidence="6">
    <location>
        <begin position="220"/>
        <end position="238"/>
    </location>
</feature>
<evidence type="ECO:0000313" key="7">
    <source>
        <dbReference type="EMBL" id="SLM25539.1"/>
    </source>
</evidence>
<gene>
    <name evidence="7" type="ORF">SAMN04488690_3290</name>
</gene>
<reference evidence="8" key="1">
    <citation type="submission" date="2016-10" db="EMBL/GenBank/DDBJ databases">
        <authorList>
            <person name="Varghese N."/>
            <person name="Submissions S."/>
        </authorList>
    </citation>
    <scope>NUCLEOTIDE SEQUENCE [LARGE SCALE GENOMIC DNA]</scope>
    <source>
        <strain evidence="8">92MFCol6.1</strain>
    </source>
</reference>
<organism evidence="7 8">
    <name type="scientific">Stenotrophomonas indicatrix</name>
    <dbReference type="NCBI Taxonomy" id="2045451"/>
    <lineage>
        <taxon>Bacteria</taxon>
        <taxon>Pseudomonadati</taxon>
        <taxon>Pseudomonadota</taxon>
        <taxon>Gammaproteobacteria</taxon>
        <taxon>Lysobacterales</taxon>
        <taxon>Lysobacteraceae</taxon>
        <taxon>Stenotrophomonas</taxon>
    </lineage>
</organism>
<protein>
    <recommendedName>
        <fullName evidence="9">Lysylphosphatidylglycerol synthase TM region</fullName>
    </recommendedName>
</protein>
<evidence type="ECO:0000256" key="1">
    <source>
        <dbReference type="ARBA" id="ARBA00004651"/>
    </source>
</evidence>
<evidence type="ECO:0000256" key="6">
    <source>
        <dbReference type="SAM" id="Phobius"/>
    </source>
</evidence>
<dbReference type="PANTHER" id="PTHR39087">
    <property type="entry name" value="UPF0104 MEMBRANE PROTEIN MJ1595"/>
    <property type="match status" value="1"/>
</dbReference>
<dbReference type="GO" id="GO:0005886">
    <property type="term" value="C:plasma membrane"/>
    <property type="evidence" value="ECO:0007669"/>
    <property type="project" value="UniProtKB-SubCell"/>
</dbReference>
<dbReference type="AlphaFoldDB" id="A0A1W1H1S4"/>
<feature type="transmembrane region" description="Helical" evidence="6">
    <location>
        <begin position="129"/>
        <end position="147"/>
    </location>
</feature>
<name>A0A1W1H1S4_9GAMM</name>
<keyword evidence="3 6" id="KW-0812">Transmembrane</keyword>
<evidence type="ECO:0000313" key="8">
    <source>
        <dbReference type="Proteomes" id="UP000191133"/>
    </source>
</evidence>
<feature type="transmembrane region" description="Helical" evidence="6">
    <location>
        <begin position="153"/>
        <end position="174"/>
    </location>
</feature>
<keyword evidence="4 6" id="KW-1133">Transmembrane helix</keyword>
<feature type="transmembrane region" description="Helical" evidence="6">
    <location>
        <begin position="289"/>
        <end position="316"/>
    </location>
</feature>
<dbReference type="RefSeq" id="WP_080150065.1">
    <property type="nucleotide sequence ID" value="NZ_FWEU01000004.1"/>
</dbReference>
<proteinExistence type="predicted"/>
<dbReference type="InterPro" id="IPR022791">
    <property type="entry name" value="L-PG_synthase/AglD"/>
</dbReference>
<accession>A0A1W1H1S4</accession>